<evidence type="ECO:0000313" key="3">
    <source>
        <dbReference type="Proteomes" id="UP000013034"/>
    </source>
</evidence>
<proteinExistence type="predicted"/>
<evidence type="ECO:0008006" key="4">
    <source>
        <dbReference type="Google" id="ProtNLM"/>
    </source>
</evidence>
<name>A0ABP2TP36_9GAMM</name>
<keyword evidence="1" id="KW-0812">Transmembrane</keyword>
<dbReference type="RefSeq" id="WP_004653607.1">
    <property type="nucleotide sequence ID" value="NZ_KB849179.1"/>
</dbReference>
<reference evidence="2 3" key="1">
    <citation type="submission" date="2013-02" db="EMBL/GenBank/DDBJ databases">
        <title>The Genome Sequence of Acinetobacter sp. NIPH 809.</title>
        <authorList>
            <consortium name="The Broad Institute Genome Sequencing Platform"/>
            <consortium name="The Broad Institute Genome Sequencing Center for Infectious Disease"/>
            <person name="Cerqueira G."/>
            <person name="Feldgarden M."/>
            <person name="Courvalin P."/>
            <person name="Perichon B."/>
            <person name="Grillot-Courvalin C."/>
            <person name="Clermont D."/>
            <person name="Rocha E."/>
            <person name="Yoon E.-J."/>
            <person name="Nemec A."/>
            <person name="Walker B."/>
            <person name="Young S.K."/>
            <person name="Zeng Q."/>
            <person name="Gargeya S."/>
            <person name="Fitzgerald M."/>
            <person name="Haas B."/>
            <person name="Abouelleil A."/>
            <person name="Alvarado L."/>
            <person name="Arachchi H.M."/>
            <person name="Berlin A.M."/>
            <person name="Chapman S.B."/>
            <person name="Dewar J."/>
            <person name="Goldberg J."/>
            <person name="Griggs A."/>
            <person name="Gujja S."/>
            <person name="Hansen M."/>
            <person name="Howarth C."/>
            <person name="Imamovic A."/>
            <person name="Larimer J."/>
            <person name="McCowan C."/>
            <person name="Murphy C."/>
            <person name="Neiman D."/>
            <person name="Pearson M."/>
            <person name="Priest M."/>
            <person name="Roberts A."/>
            <person name="Saif S."/>
            <person name="Shea T."/>
            <person name="Sisk P."/>
            <person name="Sykes S."/>
            <person name="Wortman J."/>
            <person name="Nusbaum C."/>
            <person name="Birren B."/>
        </authorList>
    </citation>
    <scope>NUCLEOTIDE SEQUENCE [LARGE SCALE GENOMIC DNA]</scope>
    <source>
        <strain evidence="2 3">NIPH 809</strain>
    </source>
</reference>
<dbReference type="EMBL" id="APOI01000014">
    <property type="protein sequence ID" value="ENU24162.1"/>
    <property type="molecule type" value="Genomic_DNA"/>
</dbReference>
<organism evidence="2 3">
    <name type="scientific">Acinetobacter proteolyticus</name>
    <dbReference type="NCBI Taxonomy" id="1776741"/>
    <lineage>
        <taxon>Bacteria</taxon>
        <taxon>Pseudomonadati</taxon>
        <taxon>Pseudomonadota</taxon>
        <taxon>Gammaproteobacteria</taxon>
        <taxon>Moraxellales</taxon>
        <taxon>Moraxellaceae</taxon>
        <taxon>Acinetobacter</taxon>
    </lineage>
</organism>
<comment type="caution">
    <text evidence="2">The sequence shown here is derived from an EMBL/GenBank/DDBJ whole genome shotgun (WGS) entry which is preliminary data.</text>
</comment>
<protein>
    <recommendedName>
        <fullName evidence="4">DUF1449 domain-containing protein</fullName>
    </recommendedName>
</protein>
<evidence type="ECO:0000256" key="1">
    <source>
        <dbReference type="SAM" id="Phobius"/>
    </source>
</evidence>
<keyword evidence="1" id="KW-1133">Transmembrane helix</keyword>
<feature type="transmembrane region" description="Helical" evidence="1">
    <location>
        <begin position="50"/>
        <end position="73"/>
    </location>
</feature>
<gene>
    <name evidence="2" type="ORF">F993_01478</name>
</gene>
<dbReference type="Proteomes" id="UP000013034">
    <property type="component" value="Unassembled WGS sequence"/>
</dbReference>
<evidence type="ECO:0000313" key="2">
    <source>
        <dbReference type="EMBL" id="ENU24162.1"/>
    </source>
</evidence>
<keyword evidence="1" id="KW-0472">Membrane</keyword>
<feature type="transmembrane region" description="Helical" evidence="1">
    <location>
        <begin position="118"/>
        <end position="139"/>
    </location>
</feature>
<accession>A0ABP2TP36</accession>
<sequence>MKFNFSLDTAIIVTLTAIFLFALGQAYLGGLLRPFYVDPVVLNFSIQDKIYWGFIKGQAPLIYFFIITTLFYVSRYVFVTAELDQKIVSFLRSKINFRLPHEVKPHNISLTDERDRNYSVFTLTTLIIYTLFVGALFSLSHIEQKGKAIGQTILTDMKIQPLVKITGADTDLKQYRILCGSTLCAVIDEQKNVSLVEPKNVVYLSSNYAEKPEKKSS</sequence>
<keyword evidence="3" id="KW-1185">Reference proteome</keyword>